<evidence type="ECO:0000313" key="1">
    <source>
        <dbReference type="EMBL" id="CAI9929486.1"/>
    </source>
</evidence>
<keyword evidence="3" id="KW-1185">Reference proteome</keyword>
<dbReference type="EMBL" id="CAXDID020000319">
    <property type="protein sequence ID" value="CAL6076444.1"/>
    <property type="molecule type" value="Genomic_DNA"/>
</dbReference>
<name>A0AA86TUT5_9EUKA</name>
<proteinExistence type="predicted"/>
<gene>
    <name evidence="1" type="ORF">HINF_LOCUS17131</name>
    <name evidence="2" type="ORF">HINF_LOCUS57695</name>
</gene>
<organism evidence="1">
    <name type="scientific">Hexamita inflata</name>
    <dbReference type="NCBI Taxonomy" id="28002"/>
    <lineage>
        <taxon>Eukaryota</taxon>
        <taxon>Metamonada</taxon>
        <taxon>Diplomonadida</taxon>
        <taxon>Hexamitidae</taxon>
        <taxon>Hexamitinae</taxon>
        <taxon>Hexamita</taxon>
    </lineage>
</organism>
<reference evidence="2 3" key="2">
    <citation type="submission" date="2024-07" db="EMBL/GenBank/DDBJ databases">
        <authorList>
            <person name="Akdeniz Z."/>
        </authorList>
    </citation>
    <scope>NUCLEOTIDE SEQUENCE [LARGE SCALE GENOMIC DNA]</scope>
</reference>
<dbReference type="EMBL" id="CATOUU010000435">
    <property type="protein sequence ID" value="CAI9929486.1"/>
    <property type="molecule type" value="Genomic_DNA"/>
</dbReference>
<dbReference type="Proteomes" id="UP001642409">
    <property type="component" value="Unassembled WGS sequence"/>
</dbReference>
<evidence type="ECO:0000313" key="2">
    <source>
        <dbReference type="EMBL" id="CAL6076444.1"/>
    </source>
</evidence>
<keyword evidence="1" id="KW-0238">DNA-binding</keyword>
<dbReference type="InterPro" id="IPR009057">
    <property type="entry name" value="Homeodomain-like_sf"/>
</dbReference>
<dbReference type="AlphaFoldDB" id="A0AA86TUT5"/>
<accession>A0AA86TUT5</accession>
<comment type="caution">
    <text evidence="1">The sequence shown here is derived from an EMBL/GenBank/DDBJ whole genome shotgun (WGS) entry which is preliminary data.</text>
</comment>
<dbReference type="SUPFAM" id="SSF46689">
    <property type="entry name" value="Homeodomain-like"/>
    <property type="match status" value="1"/>
</dbReference>
<protein>
    <submittedName>
        <fullName evidence="1">Myb-like DNA-binding domain-containing protein</fullName>
    </submittedName>
    <submittedName>
        <fullName evidence="2">Myb-like_DNA-binding domain-containing protein</fullName>
    </submittedName>
</protein>
<sequence length="176" mass="21653">MKQHRHKNFRFILSWQNQSINLIHFDNCHYVGRYDNYHHNYHQLEFIYFQKIKYQLRIILVLQNNLIQIQIIYTHIDDCDFRIPPTSEWLHRWTDRDYRQLARLVQLYGLDWARISQTQFPDVSPVCLKNKYYTRINNNAAYQEKRQESPEWNCCQIQPHDDIVQKILDILNGKVM</sequence>
<dbReference type="GO" id="GO:0003677">
    <property type="term" value="F:DNA binding"/>
    <property type="evidence" value="ECO:0007669"/>
    <property type="project" value="UniProtKB-KW"/>
</dbReference>
<dbReference type="Gene3D" id="1.10.10.60">
    <property type="entry name" value="Homeodomain-like"/>
    <property type="match status" value="1"/>
</dbReference>
<evidence type="ECO:0000313" key="3">
    <source>
        <dbReference type="Proteomes" id="UP001642409"/>
    </source>
</evidence>
<reference evidence="1" key="1">
    <citation type="submission" date="2023-06" db="EMBL/GenBank/DDBJ databases">
        <authorList>
            <person name="Kurt Z."/>
        </authorList>
    </citation>
    <scope>NUCLEOTIDE SEQUENCE</scope>
</reference>